<dbReference type="PROSITE" id="PS50805">
    <property type="entry name" value="KRAB"/>
    <property type="match status" value="1"/>
</dbReference>
<comment type="caution">
    <text evidence="17">The sequence shown here is derived from an EMBL/GenBank/DDBJ whole genome shotgun (WGS) entry which is preliminary data.</text>
</comment>
<dbReference type="Pfam" id="PF13465">
    <property type="entry name" value="zf-H2C2_2"/>
    <property type="match status" value="1"/>
</dbReference>
<dbReference type="SMART" id="SM00349">
    <property type="entry name" value="KRAB"/>
    <property type="match status" value="1"/>
</dbReference>
<feature type="compositionally biased region" description="Basic and acidic residues" evidence="12">
    <location>
        <begin position="467"/>
        <end position="483"/>
    </location>
</feature>
<evidence type="ECO:0000256" key="8">
    <source>
        <dbReference type="ARBA" id="ARBA00023015"/>
    </source>
</evidence>
<feature type="domain" description="SCAN box" evidence="14">
    <location>
        <begin position="39"/>
        <end position="120"/>
    </location>
</feature>
<evidence type="ECO:0000256" key="3">
    <source>
        <dbReference type="ARBA" id="ARBA00022723"/>
    </source>
</evidence>
<dbReference type="Gene3D" id="6.10.140.140">
    <property type="match status" value="1"/>
</dbReference>
<evidence type="ECO:0000256" key="7">
    <source>
        <dbReference type="ARBA" id="ARBA00022843"/>
    </source>
</evidence>
<dbReference type="FunFam" id="3.30.160.60:FF:001498">
    <property type="entry name" value="Zinc finger protein 404"/>
    <property type="match status" value="1"/>
</dbReference>
<dbReference type="EMBL" id="AKHW03004838">
    <property type="protein sequence ID" value="KYO28659.1"/>
    <property type="molecule type" value="Genomic_DNA"/>
</dbReference>
<dbReference type="FunFam" id="3.30.160.60:FF:000744">
    <property type="entry name" value="zinc finger E-box-binding homeobox 1"/>
    <property type="match status" value="1"/>
</dbReference>
<keyword evidence="10" id="KW-0539">Nucleus</keyword>
<keyword evidence="9" id="KW-0804">Transcription</keyword>
<feature type="domain" description="C2H2-type" evidence="13">
    <location>
        <begin position="650"/>
        <end position="677"/>
    </location>
</feature>
<dbReference type="eggNOG" id="KOG1721">
    <property type="taxonomic scope" value="Eukaryota"/>
</dbReference>
<feature type="domain" description="KRAB-related" evidence="16">
    <location>
        <begin position="342"/>
        <end position="406"/>
    </location>
</feature>
<dbReference type="CDD" id="cd07765">
    <property type="entry name" value="KRAB_A-box"/>
    <property type="match status" value="1"/>
</dbReference>
<feature type="region of interest" description="Disordered" evidence="12">
    <location>
        <begin position="275"/>
        <end position="335"/>
    </location>
</feature>
<feature type="domain" description="C2H2-type" evidence="13">
    <location>
        <begin position="762"/>
        <end position="789"/>
    </location>
</feature>
<dbReference type="FunFam" id="1.10.4020.10:FF:000001">
    <property type="entry name" value="zinc finger protein 263 isoform X1"/>
    <property type="match status" value="1"/>
</dbReference>
<feature type="domain" description="C2H2-type" evidence="13">
    <location>
        <begin position="678"/>
        <end position="705"/>
    </location>
</feature>
<dbReference type="PROSITE" id="PS50806">
    <property type="entry name" value="KRAB_RELATED"/>
    <property type="match status" value="1"/>
</dbReference>
<dbReference type="SMART" id="SM00431">
    <property type="entry name" value="SCAN"/>
    <property type="match status" value="1"/>
</dbReference>
<evidence type="ECO:0000256" key="12">
    <source>
        <dbReference type="SAM" id="MobiDB-lite"/>
    </source>
</evidence>
<dbReference type="Gene3D" id="3.30.160.60">
    <property type="entry name" value="Classic Zinc Finger"/>
    <property type="match status" value="6"/>
</dbReference>
<evidence type="ECO:0000313" key="17">
    <source>
        <dbReference type="EMBL" id="KYO28659.1"/>
    </source>
</evidence>
<dbReference type="PANTHER" id="PTHR23226">
    <property type="entry name" value="ZINC FINGER AND SCAN DOMAIN-CONTAINING"/>
    <property type="match status" value="1"/>
</dbReference>
<dbReference type="Pfam" id="PF01352">
    <property type="entry name" value="KRAB"/>
    <property type="match status" value="1"/>
</dbReference>
<reference evidence="17 18" key="1">
    <citation type="journal article" date="2012" name="Genome Biol.">
        <title>Sequencing three crocodilian genomes to illuminate the evolution of archosaurs and amniotes.</title>
        <authorList>
            <person name="St John J.A."/>
            <person name="Braun E.L."/>
            <person name="Isberg S.R."/>
            <person name="Miles L.G."/>
            <person name="Chong A.Y."/>
            <person name="Gongora J."/>
            <person name="Dalzell P."/>
            <person name="Moran C."/>
            <person name="Bed'hom B."/>
            <person name="Abzhanov A."/>
            <person name="Burgess S.C."/>
            <person name="Cooksey A.M."/>
            <person name="Castoe T.A."/>
            <person name="Crawford N.G."/>
            <person name="Densmore L.D."/>
            <person name="Drew J.C."/>
            <person name="Edwards S.V."/>
            <person name="Faircloth B.C."/>
            <person name="Fujita M.K."/>
            <person name="Greenwold M.J."/>
            <person name="Hoffmann F.G."/>
            <person name="Howard J.M."/>
            <person name="Iguchi T."/>
            <person name="Janes D.E."/>
            <person name="Khan S.Y."/>
            <person name="Kohno S."/>
            <person name="de Koning A.J."/>
            <person name="Lance S.L."/>
            <person name="McCarthy F.M."/>
            <person name="McCormack J.E."/>
            <person name="Merchant M.E."/>
            <person name="Peterson D.G."/>
            <person name="Pollock D.D."/>
            <person name="Pourmand N."/>
            <person name="Raney B.J."/>
            <person name="Roessler K.A."/>
            <person name="Sanford J.R."/>
            <person name="Sawyer R.H."/>
            <person name="Schmidt C.J."/>
            <person name="Triplett E.W."/>
            <person name="Tuberville T.D."/>
            <person name="Venegas-Anaya M."/>
            <person name="Howard J.T."/>
            <person name="Jarvis E.D."/>
            <person name="Guillette L.J.Jr."/>
            <person name="Glenn T.C."/>
            <person name="Green R.E."/>
            <person name="Ray D.A."/>
        </authorList>
    </citation>
    <scope>NUCLEOTIDE SEQUENCE [LARGE SCALE GENOMIC DNA]</scope>
    <source>
        <strain evidence="17">KSC_2009_1</strain>
    </source>
</reference>
<dbReference type="SUPFAM" id="SSF109640">
    <property type="entry name" value="KRAB domain (Kruppel-associated box)"/>
    <property type="match status" value="1"/>
</dbReference>
<dbReference type="SUPFAM" id="SSF47353">
    <property type="entry name" value="Retrovirus capsid dimerization domain-like"/>
    <property type="match status" value="1"/>
</dbReference>
<dbReference type="FunFam" id="3.30.160.60:FF:001270">
    <property type="entry name" value="zinc finger protein 583 isoform X1"/>
    <property type="match status" value="1"/>
</dbReference>
<dbReference type="InterPro" id="IPR036236">
    <property type="entry name" value="Znf_C2H2_sf"/>
</dbReference>
<evidence type="ECO:0008006" key="19">
    <source>
        <dbReference type="Google" id="ProtNLM"/>
    </source>
</evidence>
<sequence>MAAEPGPEPALSSLFPALAPAPASELALDNELPTPETWRRRFRGFHYQAAAGPREVCSRLRELCRGWLEPQRLTKEQMLELVVLEQFLAVLPREMQSWAWGRDVETCAEAVALAEGFQLEQAEDKEIQVTVRVKVEDAASDKMTPTEALWEALDSWPEQPHLHPEHMAQEEAGWGKTPGPPKELLHGPRDELPAQQESAPNRKILSPGWALYHGHNQRLWSDHASRDLCARERASAGFPGDFLAGSRSAGFAPGALGTEETGDCSADESSLALLPRQDPSPEAAGAVTLRKAEKQPPEEGPASLELLPTSPGRLGERGFPTPEPSLLQKGQGRPAKQRESMELREAFEDVAVYFTRKEWERLEDGDKGLYRDQMLRNYQALISLGFLSTPCNSVIWGQATAPHGCCGSMKSPVIHGSYYPPFWCVQTRPAHPGAGELSGEEEQPLEETLELLKTSTGQSGDRLFLKPERGQLQERQATPEEQRANMAVSQEPSPDVYHSSMRAELGESQRFGEGVEELKVPEMKLHLQEKLQPSEPGVGDLWGKQQLAIQHGERAQHGKFLECLLHLALHERARVLPEHGKCSAHPATPSKLHLGEVLPVCTECEKTFVAQHLHLLSGQHLHRCGDCGKTFGDRSRLARHRLIHTGEKPYRCPECGKRFNRSSNLAQHRRIHSGEKSHRCPDCGKGFGRPQHLARHRRLHSGEHPYGCAKCGQSFICPSDLARHRHVHAGEGPHRCDHCGKSFSSRSSLARHQRIHTGEKPYQCPDCGKSFNQASHLAKHRRLHLGENSLSCPDSQKGFGGQEHLA</sequence>
<dbReference type="Proteomes" id="UP000050525">
    <property type="component" value="Unassembled WGS sequence"/>
</dbReference>
<dbReference type="Pfam" id="PF00096">
    <property type="entry name" value="zf-C2H2"/>
    <property type="match status" value="3"/>
</dbReference>
<dbReference type="Gene3D" id="1.10.4020.10">
    <property type="entry name" value="DNA breaking-rejoining enzymes"/>
    <property type="match status" value="1"/>
</dbReference>
<evidence type="ECO:0000256" key="2">
    <source>
        <dbReference type="ARBA" id="ARBA00022499"/>
    </source>
</evidence>
<organism evidence="17 18">
    <name type="scientific">Alligator mississippiensis</name>
    <name type="common">American alligator</name>
    <dbReference type="NCBI Taxonomy" id="8496"/>
    <lineage>
        <taxon>Eukaryota</taxon>
        <taxon>Metazoa</taxon>
        <taxon>Chordata</taxon>
        <taxon>Craniata</taxon>
        <taxon>Vertebrata</taxon>
        <taxon>Euteleostomi</taxon>
        <taxon>Archelosauria</taxon>
        <taxon>Archosauria</taxon>
        <taxon>Crocodylia</taxon>
        <taxon>Alligatoridae</taxon>
        <taxon>Alligatorinae</taxon>
        <taxon>Alligator</taxon>
    </lineage>
</organism>
<evidence type="ECO:0000259" key="14">
    <source>
        <dbReference type="PROSITE" id="PS50804"/>
    </source>
</evidence>
<dbReference type="PROSITE" id="PS50804">
    <property type="entry name" value="SCAN_BOX"/>
    <property type="match status" value="1"/>
</dbReference>
<feature type="domain" description="C2H2-type" evidence="13">
    <location>
        <begin position="622"/>
        <end position="649"/>
    </location>
</feature>
<keyword evidence="18" id="KW-1185">Reference proteome</keyword>
<dbReference type="InterPro" id="IPR003655">
    <property type="entry name" value="aKRAB"/>
</dbReference>
<feature type="region of interest" description="Disordered" evidence="12">
    <location>
        <begin position="467"/>
        <end position="497"/>
    </location>
</feature>
<dbReference type="SMART" id="SM00355">
    <property type="entry name" value="ZnF_C2H2"/>
    <property type="match status" value="6"/>
</dbReference>
<feature type="region of interest" description="Disordered" evidence="12">
    <location>
        <begin position="164"/>
        <end position="201"/>
    </location>
</feature>
<evidence type="ECO:0000256" key="4">
    <source>
        <dbReference type="ARBA" id="ARBA00022737"/>
    </source>
</evidence>
<dbReference type="PROSITE" id="PS00028">
    <property type="entry name" value="ZINC_FINGER_C2H2_1"/>
    <property type="match status" value="6"/>
</dbReference>
<accession>A0A151MW42</accession>
<protein>
    <recommendedName>
        <fullName evidence="19">Zinc finger protein 436-like</fullName>
    </recommendedName>
</protein>
<dbReference type="AlphaFoldDB" id="A0A151MW42"/>
<keyword evidence="3" id="KW-0479">Metal-binding</keyword>
<dbReference type="InterPro" id="IPR038269">
    <property type="entry name" value="SCAN_sf"/>
</dbReference>
<dbReference type="FunFam" id="3.30.160.60:FF:000690">
    <property type="entry name" value="Zinc finger protein 354C"/>
    <property type="match status" value="1"/>
</dbReference>
<feature type="domain" description="KRAB" evidence="15">
    <location>
        <begin position="345"/>
        <end position="416"/>
    </location>
</feature>
<dbReference type="FunFam" id="3.30.160.60:FF:000624">
    <property type="entry name" value="zinc finger protein 697"/>
    <property type="match status" value="1"/>
</dbReference>
<proteinExistence type="predicted"/>
<keyword evidence="2" id="KW-1017">Isopeptide bond</keyword>
<evidence type="ECO:0000256" key="1">
    <source>
        <dbReference type="ARBA" id="ARBA00004123"/>
    </source>
</evidence>
<dbReference type="InterPro" id="IPR036051">
    <property type="entry name" value="KRAB_dom_sf"/>
</dbReference>
<dbReference type="PROSITE" id="PS50157">
    <property type="entry name" value="ZINC_FINGER_C2H2_2"/>
    <property type="match status" value="6"/>
</dbReference>
<keyword evidence="7" id="KW-0832">Ubl conjugation</keyword>
<evidence type="ECO:0000259" key="13">
    <source>
        <dbReference type="PROSITE" id="PS50157"/>
    </source>
</evidence>
<dbReference type="InterPro" id="IPR013087">
    <property type="entry name" value="Znf_C2H2_type"/>
</dbReference>
<dbReference type="Pfam" id="PF02023">
    <property type="entry name" value="SCAN"/>
    <property type="match status" value="1"/>
</dbReference>
<dbReference type="GO" id="GO:0000978">
    <property type="term" value="F:RNA polymerase II cis-regulatory region sequence-specific DNA binding"/>
    <property type="evidence" value="ECO:0007669"/>
    <property type="project" value="TreeGrafter"/>
</dbReference>
<keyword evidence="8" id="KW-0805">Transcription regulation</keyword>
<evidence type="ECO:0000256" key="10">
    <source>
        <dbReference type="ARBA" id="ARBA00023242"/>
    </source>
</evidence>
<comment type="subcellular location">
    <subcellularLocation>
        <location evidence="1">Nucleus</location>
    </subcellularLocation>
</comment>
<dbReference type="GO" id="GO:0008270">
    <property type="term" value="F:zinc ion binding"/>
    <property type="evidence" value="ECO:0007669"/>
    <property type="project" value="UniProtKB-KW"/>
</dbReference>
<gene>
    <name evidence="17" type="ORF">Y1Q_0000823</name>
</gene>
<dbReference type="InterPro" id="IPR003309">
    <property type="entry name" value="SCAN_dom"/>
</dbReference>
<dbReference type="GO" id="GO:0005634">
    <property type="term" value="C:nucleus"/>
    <property type="evidence" value="ECO:0007669"/>
    <property type="project" value="UniProtKB-SubCell"/>
</dbReference>
<dbReference type="SUPFAM" id="SSF57667">
    <property type="entry name" value="beta-beta-alpha zinc fingers"/>
    <property type="match status" value="4"/>
</dbReference>
<dbReference type="GO" id="GO:0000981">
    <property type="term" value="F:DNA-binding transcription factor activity, RNA polymerase II-specific"/>
    <property type="evidence" value="ECO:0007669"/>
    <property type="project" value="TreeGrafter"/>
</dbReference>
<evidence type="ECO:0000256" key="11">
    <source>
        <dbReference type="PROSITE-ProRule" id="PRU00042"/>
    </source>
</evidence>
<evidence type="ECO:0000256" key="9">
    <source>
        <dbReference type="ARBA" id="ARBA00023163"/>
    </source>
</evidence>
<evidence type="ECO:0000259" key="16">
    <source>
        <dbReference type="PROSITE" id="PS50806"/>
    </source>
</evidence>
<dbReference type="CDD" id="cd07936">
    <property type="entry name" value="SCAN"/>
    <property type="match status" value="1"/>
</dbReference>
<feature type="domain" description="C2H2-type" evidence="13">
    <location>
        <begin position="706"/>
        <end position="733"/>
    </location>
</feature>
<keyword evidence="5 11" id="KW-0863">Zinc-finger</keyword>
<dbReference type="InterPro" id="IPR001909">
    <property type="entry name" value="KRAB"/>
</dbReference>
<name>A0A151MW42_ALLMI</name>
<feature type="domain" description="C2H2-type" evidence="13">
    <location>
        <begin position="734"/>
        <end position="761"/>
    </location>
</feature>
<evidence type="ECO:0000259" key="15">
    <source>
        <dbReference type="PROSITE" id="PS50805"/>
    </source>
</evidence>
<keyword evidence="4" id="KW-0677">Repeat</keyword>
<dbReference type="PANTHER" id="PTHR23226:SF416">
    <property type="entry name" value="FI01424P"/>
    <property type="match status" value="1"/>
</dbReference>
<evidence type="ECO:0000256" key="6">
    <source>
        <dbReference type="ARBA" id="ARBA00022833"/>
    </source>
</evidence>
<dbReference type="FunFam" id="3.30.160.60:FF:000100">
    <property type="entry name" value="Zinc finger 45-like"/>
    <property type="match status" value="1"/>
</dbReference>
<feature type="compositionally biased region" description="Basic and acidic residues" evidence="12">
    <location>
        <begin position="183"/>
        <end position="192"/>
    </location>
</feature>
<evidence type="ECO:0000256" key="5">
    <source>
        <dbReference type="ARBA" id="ARBA00022771"/>
    </source>
</evidence>
<evidence type="ECO:0000313" key="18">
    <source>
        <dbReference type="Proteomes" id="UP000050525"/>
    </source>
</evidence>
<keyword evidence="6" id="KW-0862">Zinc</keyword>